<evidence type="ECO:0000259" key="1">
    <source>
        <dbReference type="PROSITE" id="PS51379"/>
    </source>
</evidence>
<dbReference type="InterPro" id="IPR017896">
    <property type="entry name" value="4Fe4S_Fe-S-bd"/>
</dbReference>
<proteinExistence type="predicted"/>
<evidence type="ECO:0000313" key="2">
    <source>
        <dbReference type="EMBL" id="OWU73525.1"/>
    </source>
</evidence>
<feature type="domain" description="4Fe-4S ferredoxin-type" evidence="1">
    <location>
        <begin position="133"/>
        <end position="164"/>
    </location>
</feature>
<organism evidence="2 3">
    <name type="scientific">Marinibacterium profundimaris</name>
    <dbReference type="NCBI Taxonomy" id="1679460"/>
    <lineage>
        <taxon>Bacteria</taxon>
        <taxon>Pseudomonadati</taxon>
        <taxon>Pseudomonadota</taxon>
        <taxon>Alphaproteobacteria</taxon>
        <taxon>Rhodobacterales</taxon>
        <taxon>Paracoccaceae</taxon>
        <taxon>Marinibacterium</taxon>
    </lineage>
</organism>
<sequence>MSYAAIETAAEGLGLMVMGAEHIADAPPDAPATRILLGTGPAFWDILRQAPEGRDGAPDPVDRYSTRVMTALASRFGATADFPFGGPPYAPFIAWARASGRAWPSPTGMLVHDTAGLMISYRGALTLPGHIPVPAALGQSPCLTCPDQPCATACPVGALSADRPYDVPACHGFLDSEAGQDCLTRGCIARRACPVSQAFGRDPAQSAHHMAAFHPT</sequence>
<accession>A0A225NI69</accession>
<comment type="caution">
    <text evidence="2">The sequence shown here is derived from an EMBL/GenBank/DDBJ whole genome shotgun (WGS) entry which is preliminary data.</text>
</comment>
<evidence type="ECO:0000313" key="3">
    <source>
        <dbReference type="Proteomes" id="UP000215377"/>
    </source>
</evidence>
<name>A0A225NI69_9RHOB</name>
<dbReference type="EMBL" id="AQQR01000004">
    <property type="protein sequence ID" value="OWU73525.1"/>
    <property type="molecule type" value="Genomic_DNA"/>
</dbReference>
<dbReference type="OrthoDB" id="8279740at2"/>
<gene>
    <name evidence="2" type="ORF">ATO3_12775</name>
</gene>
<dbReference type="Proteomes" id="UP000215377">
    <property type="component" value="Unassembled WGS sequence"/>
</dbReference>
<keyword evidence="3" id="KW-1185">Reference proteome</keyword>
<dbReference type="AlphaFoldDB" id="A0A225NI69"/>
<dbReference type="RefSeq" id="WP_088650247.1">
    <property type="nucleotide sequence ID" value="NZ_AQQR01000004.1"/>
</dbReference>
<reference evidence="2 3" key="1">
    <citation type="submission" date="2013-04" db="EMBL/GenBank/DDBJ databases">
        <title>Oceanicola sp. 22II1-22F33 Genome Sequencing.</title>
        <authorList>
            <person name="Lai Q."/>
            <person name="Li G."/>
            <person name="Shao Z."/>
        </authorList>
    </citation>
    <scope>NUCLEOTIDE SEQUENCE [LARGE SCALE GENOMIC DNA]</scope>
    <source>
        <strain evidence="2 3">22II1-22F33</strain>
    </source>
</reference>
<dbReference type="PROSITE" id="PS51379">
    <property type="entry name" value="4FE4S_FER_2"/>
    <property type="match status" value="1"/>
</dbReference>
<protein>
    <submittedName>
        <fullName evidence="2">Ferredoxin</fullName>
    </submittedName>
</protein>